<evidence type="ECO:0000259" key="2">
    <source>
        <dbReference type="Pfam" id="PF10979"/>
    </source>
</evidence>
<feature type="region of interest" description="Disordered" evidence="1">
    <location>
        <begin position="210"/>
        <end position="239"/>
    </location>
</feature>
<comment type="caution">
    <text evidence="3">The sequence shown here is derived from an EMBL/GenBank/DDBJ whole genome shotgun (WGS) entry which is preliminary data.</text>
</comment>
<dbReference type="RefSeq" id="WP_344424730.1">
    <property type="nucleotide sequence ID" value="NZ_BAAANN010000023.1"/>
</dbReference>
<feature type="domain" description="DUF2786" evidence="2">
    <location>
        <begin position="7"/>
        <end position="46"/>
    </location>
</feature>
<accession>A0ABN2RPW7</accession>
<evidence type="ECO:0000313" key="4">
    <source>
        <dbReference type="Proteomes" id="UP001501116"/>
    </source>
</evidence>
<name>A0ABN2RPW7_9PSEU</name>
<sequence length="239" mass="25967">MPEEDALLARVRKLLAKAEDPAVTEAEAEAYNTKAAELIARYGIDQAMLAARAEFADEVTSMRIDVENPYSRDKAQLVTCIAEPLRCRTVLARASQRVHWVTVFGFRSDLLRIELLFTSLLLQAGTQLGRASGGGTAQSVAAYRRSWLQGFALAVFHRLKGAEEKAVAEHDGGSGSAELVLRDRKAVVEAAYQEEFGALRMARRRRLTGSGFSDGRAAGERADLGTTGVTGKRGGLLNR</sequence>
<evidence type="ECO:0000256" key="1">
    <source>
        <dbReference type="SAM" id="MobiDB-lite"/>
    </source>
</evidence>
<proteinExistence type="predicted"/>
<evidence type="ECO:0000313" key="3">
    <source>
        <dbReference type="EMBL" id="GAA1972844.1"/>
    </source>
</evidence>
<dbReference type="InterPro" id="IPR024498">
    <property type="entry name" value="DUF2786"/>
</dbReference>
<protein>
    <submittedName>
        <fullName evidence="3">DUF2786 domain-containing protein</fullName>
    </submittedName>
</protein>
<keyword evidence="4" id="KW-1185">Reference proteome</keyword>
<reference evidence="3 4" key="1">
    <citation type="journal article" date="2019" name="Int. J. Syst. Evol. Microbiol.">
        <title>The Global Catalogue of Microorganisms (GCM) 10K type strain sequencing project: providing services to taxonomists for standard genome sequencing and annotation.</title>
        <authorList>
            <consortium name="The Broad Institute Genomics Platform"/>
            <consortium name="The Broad Institute Genome Sequencing Center for Infectious Disease"/>
            <person name="Wu L."/>
            <person name="Ma J."/>
        </authorList>
    </citation>
    <scope>NUCLEOTIDE SEQUENCE [LARGE SCALE GENOMIC DNA]</scope>
    <source>
        <strain evidence="3 4">JCM 14545</strain>
    </source>
</reference>
<organism evidence="3 4">
    <name type="scientific">Amycolatopsis minnesotensis</name>
    <dbReference type="NCBI Taxonomy" id="337894"/>
    <lineage>
        <taxon>Bacteria</taxon>
        <taxon>Bacillati</taxon>
        <taxon>Actinomycetota</taxon>
        <taxon>Actinomycetes</taxon>
        <taxon>Pseudonocardiales</taxon>
        <taxon>Pseudonocardiaceae</taxon>
        <taxon>Amycolatopsis</taxon>
    </lineage>
</organism>
<dbReference type="Pfam" id="PF10979">
    <property type="entry name" value="DUF2786"/>
    <property type="match status" value="1"/>
</dbReference>
<gene>
    <name evidence="3" type="ORF">GCM10009754_54400</name>
</gene>
<dbReference type="Proteomes" id="UP001501116">
    <property type="component" value="Unassembled WGS sequence"/>
</dbReference>
<dbReference type="EMBL" id="BAAANN010000023">
    <property type="protein sequence ID" value="GAA1972844.1"/>
    <property type="molecule type" value="Genomic_DNA"/>
</dbReference>